<evidence type="ECO:0000313" key="2">
    <source>
        <dbReference type="Proteomes" id="UP000004881"/>
    </source>
</evidence>
<proteinExistence type="predicted"/>
<accession>A0ABQ0HAF9</accession>
<dbReference type="Proteomes" id="UP000004881">
    <property type="component" value="Unassembled WGS sequence"/>
</dbReference>
<evidence type="ECO:0008006" key="3">
    <source>
        <dbReference type="Google" id="ProtNLM"/>
    </source>
</evidence>
<protein>
    <recommendedName>
        <fullName evidence="3">Transposase</fullName>
    </recommendedName>
</protein>
<keyword evidence="2" id="KW-1185">Reference proteome</keyword>
<sequence>MTSSDGITPGQPRGHIIRWGTNRESCKGRPAAQRPDDRALVLNCEYIKTVVPDVAETDGLT</sequence>
<dbReference type="EMBL" id="BAFD01000026">
    <property type="protein sequence ID" value="GAB42878.1"/>
    <property type="molecule type" value="Genomic_DNA"/>
</dbReference>
<reference evidence="1 2" key="1">
    <citation type="submission" date="2012-02" db="EMBL/GenBank/DDBJ databases">
        <title>Whole genome shotgun sequence of Gordonia terrae NBRC 100016.</title>
        <authorList>
            <person name="Takarada H."/>
            <person name="Hosoyama A."/>
            <person name="Tsuchikane K."/>
            <person name="Katsumata H."/>
            <person name="Yamazaki S."/>
            <person name="Fujita N."/>
        </authorList>
    </citation>
    <scope>NUCLEOTIDE SEQUENCE [LARGE SCALE GENOMIC DNA]</scope>
    <source>
        <strain evidence="1 2">NBRC 100016</strain>
    </source>
</reference>
<comment type="caution">
    <text evidence="1">The sequence shown here is derived from an EMBL/GenBank/DDBJ whole genome shotgun (WGS) entry which is preliminary data.</text>
</comment>
<gene>
    <name evidence="1" type="ORF">GOTRE_026_01310</name>
</gene>
<name>A0ABQ0HAF9_9ACTN</name>
<organism evidence="1 2">
    <name type="scientific">Gordonia terrae NBRC 100016</name>
    <dbReference type="NCBI Taxonomy" id="1089454"/>
    <lineage>
        <taxon>Bacteria</taxon>
        <taxon>Bacillati</taxon>
        <taxon>Actinomycetota</taxon>
        <taxon>Actinomycetes</taxon>
        <taxon>Mycobacteriales</taxon>
        <taxon>Gordoniaceae</taxon>
        <taxon>Gordonia</taxon>
    </lineage>
</organism>
<evidence type="ECO:0000313" key="1">
    <source>
        <dbReference type="EMBL" id="GAB42878.1"/>
    </source>
</evidence>